<dbReference type="EMBL" id="CP095075">
    <property type="protein sequence ID" value="UOR11457.1"/>
    <property type="molecule type" value="Genomic_DNA"/>
</dbReference>
<feature type="region of interest" description="Disordered" evidence="5">
    <location>
        <begin position="1"/>
        <end position="24"/>
    </location>
</feature>
<evidence type="ECO:0000313" key="8">
    <source>
        <dbReference type="Proteomes" id="UP000830326"/>
    </source>
</evidence>
<keyword evidence="3 4" id="KW-0472">Membrane</keyword>
<reference evidence="7" key="1">
    <citation type="submission" date="2022-04" db="EMBL/GenBank/DDBJ databases">
        <title>Halobacillus sp. isolated from saltern.</title>
        <authorList>
            <person name="Won M."/>
            <person name="Lee C.-M."/>
            <person name="Woen H.-Y."/>
            <person name="Kwon S.-W."/>
        </authorList>
    </citation>
    <scope>NUCLEOTIDE SEQUENCE</scope>
    <source>
        <strain evidence="7">SSHM10-5</strain>
    </source>
</reference>
<proteinExistence type="inferred from homology"/>
<keyword evidence="8" id="KW-1185">Reference proteome</keyword>
<evidence type="ECO:0000256" key="6">
    <source>
        <dbReference type="SAM" id="Phobius"/>
    </source>
</evidence>
<keyword evidence="6" id="KW-0812">Transmembrane</keyword>
<evidence type="ECO:0000256" key="3">
    <source>
        <dbReference type="ARBA" id="ARBA00023136"/>
    </source>
</evidence>
<evidence type="ECO:0000313" key="7">
    <source>
        <dbReference type="EMBL" id="UOR11457.1"/>
    </source>
</evidence>
<feature type="compositionally biased region" description="Basic and acidic residues" evidence="5">
    <location>
        <begin position="1"/>
        <end position="11"/>
    </location>
</feature>
<feature type="transmembrane region" description="Helical" evidence="6">
    <location>
        <begin position="434"/>
        <end position="459"/>
    </location>
</feature>
<feature type="transmembrane region" description="Helical" evidence="6">
    <location>
        <begin position="392"/>
        <end position="422"/>
    </location>
</feature>
<gene>
    <name evidence="7" type="ORF">MUO15_17970</name>
</gene>
<evidence type="ECO:0000256" key="1">
    <source>
        <dbReference type="ARBA" id="ARBA00004141"/>
    </source>
</evidence>
<evidence type="ECO:0000256" key="2">
    <source>
        <dbReference type="ARBA" id="ARBA00005278"/>
    </source>
</evidence>
<dbReference type="Proteomes" id="UP000830326">
    <property type="component" value="Chromosome"/>
</dbReference>
<dbReference type="PANTHER" id="PTHR22550:SF5">
    <property type="entry name" value="LEUCINE ZIPPER PROTEIN 4"/>
    <property type="match status" value="1"/>
</dbReference>
<feature type="transmembrane region" description="Helical" evidence="6">
    <location>
        <begin position="314"/>
        <end position="333"/>
    </location>
</feature>
<feature type="transmembrane region" description="Helical" evidence="6">
    <location>
        <begin position="272"/>
        <end position="293"/>
    </location>
</feature>
<dbReference type="PIRSF" id="PIRSF005690">
    <property type="entry name" value="GerBA"/>
    <property type="match status" value="1"/>
</dbReference>
<accession>A0ABY4HAI3</accession>
<dbReference type="RefSeq" id="WP_245031438.1">
    <property type="nucleotide sequence ID" value="NZ_CP095075.1"/>
</dbReference>
<dbReference type="InterPro" id="IPR004995">
    <property type="entry name" value="Spore_Ger"/>
</dbReference>
<comment type="similarity">
    <text evidence="2 4">Belongs to the GerABKA family.</text>
</comment>
<dbReference type="InterPro" id="IPR050768">
    <property type="entry name" value="UPF0353/GerABKA_families"/>
</dbReference>
<dbReference type="PANTHER" id="PTHR22550">
    <property type="entry name" value="SPORE GERMINATION PROTEIN"/>
    <property type="match status" value="1"/>
</dbReference>
<dbReference type="Pfam" id="PF03323">
    <property type="entry name" value="GerA"/>
    <property type="match status" value="1"/>
</dbReference>
<evidence type="ECO:0000256" key="4">
    <source>
        <dbReference type="PIRNR" id="PIRNR005690"/>
    </source>
</evidence>
<name>A0ABY4HAI3_9BACI</name>
<organism evidence="7 8">
    <name type="scientific">Halobacillus amylolyticus</name>
    <dbReference type="NCBI Taxonomy" id="2932259"/>
    <lineage>
        <taxon>Bacteria</taxon>
        <taxon>Bacillati</taxon>
        <taxon>Bacillota</taxon>
        <taxon>Bacilli</taxon>
        <taxon>Bacillales</taxon>
        <taxon>Bacillaceae</taxon>
        <taxon>Halobacillus</taxon>
    </lineage>
</organism>
<protein>
    <submittedName>
        <fullName evidence="7">Spore germination protein</fullName>
    </submittedName>
</protein>
<keyword evidence="6" id="KW-1133">Transmembrane helix</keyword>
<sequence length="525" mass="57919">MTSEGKRDNNNLDKNNNTGTEKDHFDNELVNNLKKIKMELGNSSDLVIREFSIGDDLCLNAAAIYMGGLVDEKIVNEFVLESIKVESSEEGEVNQENVFEFINTHAISVGEVKVIQEWNTLILAILSGHTAILIDGCAEILTGNTKGGETRQVSEPTSQLVIRGPKEAFTESIGTNAALIRRRIKTPNLWLETRQIGSTTQTDVALMYIKGVANEKVLKEAKRRLDNIDIDGILESGYIEQLIQDHPYSPFPTIYNTERPDAIVGNLLEGRIAILVDGTPFVLVIPALFIQFFQSPADYYQHFFIGSFLRLLRLSTYIITLLTPALYIALTTFHPQMIPTLLLISLAAQNEGVPFPLFVEVMLMEITFEILREAGVRMPRAVGQAVSIVGGLVLGQAAVQAGLVSAATVIVVSLTGIASFAFPSYTIGVPARLLRFLMMIIAGSFGLYGVAMALFILIAHLSSLRSFGIPYLSPFAPFVWSDIKDTLVRQPLWSLLLRPKLINQQNLKRQDKGQKPTPPDTNNSA</sequence>
<evidence type="ECO:0000256" key="5">
    <source>
        <dbReference type="SAM" id="MobiDB-lite"/>
    </source>
</evidence>
<comment type="subcellular location">
    <subcellularLocation>
        <location evidence="4">Cell membrane</location>
    </subcellularLocation>
    <subcellularLocation>
        <location evidence="1">Membrane</location>
        <topology evidence="1">Multi-pass membrane protein</topology>
    </subcellularLocation>
</comment>